<proteinExistence type="predicted"/>
<dbReference type="STRING" id="1167632.GCA_000286335_02204"/>
<evidence type="ECO:0000313" key="4">
    <source>
        <dbReference type="Proteomes" id="UP000627155"/>
    </source>
</evidence>
<keyword evidence="4" id="KW-1185">Reference proteome</keyword>
<accession>A0A2T4PUT0</accession>
<sequence length="178" mass="19876">MGIFNKITNKAGNKALGIEEIKKRSELPVTQDELLNRRKRAKDLIHKKSLMSSAANVVPIPGLGVGMDIKLMSDIIEDINKIYGLSHKQVNKMQDDLKQKVLTSAAMKGSQFIGQKVTNAMVKVFFKSVVKREAAKQSRWIPLVGQAVAGSISYYLMKKMGEDHIKKCETVIQDFISE</sequence>
<organism evidence="1 3">
    <name type="scientific">Mammaliicoccus vitulinus</name>
    <dbReference type="NCBI Taxonomy" id="71237"/>
    <lineage>
        <taxon>Bacteria</taxon>
        <taxon>Bacillati</taxon>
        <taxon>Bacillota</taxon>
        <taxon>Bacilli</taxon>
        <taxon>Bacillales</taxon>
        <taxon>Staphylococcaceae</taxon>
        <taxon>Mammaliicoccus</taxon>
    </lineage>
</organism>
<evidence type="ECO:0000313" key="3">
    <source>
        <dbReference type="Proteomes" id="UP000241209"/>
    </source>
</evidence>
<name>A0A2T4PUT0_9STAP</name>
<dbReference type="EMBL" id="CP069486">
    <property type="protein sequence ID" value="QRO85238.1"/>
    <property type="molecule type" value="Genomic_DNA"/>
</dbReference>
<evidence type="ECO:0000313" key="1">
    <source>
        <dbReference type="EMBL" id="PTI30157.1"/>
    </source>
</evidence>
<protein>
    <submittedName>
        <fullName evidence="1">DUF697 domain-containing protein</fullName>
    </submittedName>
</protein>
<dbReference type="EMBL" id="PZFK01000007">
    <property type="protein sequence ID" value="PTI30157.1"/>
    <property type="molecule type" value="Genomic_DNA"/>
</dbReference>
<dbReference type="Proteomes" id="UP000241209">
    <property type="component" value="Unassembled WGS sequence"/>
</dbReference>
<dbReference type="GeneID" id="64115974"/>
<dbReference type="RefSeq" id="WP_016912881.1">
    <property type="nucleotide sequence ID" value="NZ_BMDF01000003.1"/>
</dbReference>
<reference evidence="1 3" key="1">
    <citation type="journal article" date="2016" name="Front. Microbiol.">
        <title>Comprehensive Phylogenetic Analysis of Bovine Non-aureus Staphylococci Species Based on Whole-Genome Sequencing.</title>
        <authorList>
            <person name="Naushad S."/>
            <person name="Barkema H.W."/>
            <person name="Luby C."/>
            <person name="Condas L.A."/>
            <person name="Nobrega D.B."/>
            <person name="Carson D.A."/>
            <person name="De Buck J."/>
        </authorList>
    </citation>
    <scope>NUCLEOTIDE SEQUENCE [LARGE SCALE GENOMIC DNA]</scope>
    <source>
        <strain evidence="1 3">SNUC 2204</strain>
    </source>
</reference>
<gene>
    <name evidence="1" type="ORF">BU072_04470</name>
    <name evidence="2" type="ORF">I6J37_00600</name>
</gene>
<evidence type="ECO:0000313" key="2">
    <source>
        <dbReference type="EMBL" id="QRO85238.1"/>
    </source>
</evidence>
<reference evidence="1" key="2">
    <citation type="submission" date="2018-03" db="EMBL/GenBank/DDBJ databases">
        <authorList>
            <person name="Keele B.F."/>
        </authorList>
    </citation>
    <scope>NUCLEOTIDE SEQUENCE</scope>
    <source>
        <strain evidence="1">SNUC 2204</strain>
    </source>
</reference>
<reference evidence="2 4" key="3">
    <citation type="submission" date="2021-02" db="EMBL/GenBank/DDBJ databases">
        <title>FDA dAtabase for Regulatory Grade micrObial Sequences (FDA-ARGOS): Supporting development and validation of Infectious Disease Dx tests.</title>
        <authorList>
            <person name="Sproer C."/>
            <person name="Gronow S."/>
            <person name="Severitt S."/>
            <person name="Schroder I."/>
            <person name="Tallon L."/>
            <person name="Sadzewicz L."/>
            <person name="Zhao X."/>
            <person name="Boylan J."/>
            <person name="Ott S."/>
            <person name="Bowen H."/>
            <person name="Vavikolanu K."/>
            <person name="Mehta A."/>
            <person name="Aluvathingal J."/>
            <person name="Nadendla S."/>
            <person name="Lowell S."/>
            <person name="Myers T."/>
            <person name="Yan Y."/>
            <person name="Sichtig H."/>
        </authorList>
    </citation>
    <scope>NUCLEOTIDE SEQUENCE [LARGE SCALE GENOMIC DNA]</scope>
    <source>
        <strain evidence="2 4">FDAARGOS_1207</strain>
    </source>
</reference>
<dbReference type="Proteomes" id="UP000627155">
    <property type="component" value="Chromosome"/>
</dbReference>
<dbReference type="AlphaFoldDB" id="A0A2T4PUT0"/>
<dbReference type="OrthoDB" id="2417990at2"/>